<keyword evidence="1" id="KW-0479">Metal-binding</keyword>
<dbReference type="Gene3D" id="3.60.21.10">
    <property type="match status" value="1"/>
</dbReference>
<evidence type="ECO:0000256" key="4">
    <source>
        <dbReference type="ARBA" id="ARBA00025742"/>
    </source>
</evidence>
<dbReference type="PANTHER" id="PTHR42988:SF2">
    <property type="entry name" value="CYCLIC NUCLEOTIDE PHOSPHODIESTERASE CBUA0032-RELATED"/>
    <property type="match status" value="1"/>
</dbReference>
<dbReference type="InterPro" id="IPR004843">
    <property type="entry name" value="Calcineurin-like_PHP"/>
</dbReference>
<feature type="domain" description="Calcineurin-like phosphoesterase" evidence="5">
    <location>
        <begin position="1"/>
        <end position="183"/>
    </location>
</feature>
<evidence type="ECO:0000256" key="1">
    <source>
        <dbReference type="ARBA" id="ARBA00022723"/>
    </source>
</evidence>
<sequence>MRIVQVTDAHLHADPAAHSRTGIPLKQFNAVIDAVKAQHPDLVIVTGDISQDETSTSYTHAVEQLGALPCPWFWLPGNHDQADLMEAEHPLLEEVDLDDWRMLLLNTQVPGQPYGELGPDKLAAMTKRLEADTRPTLIAMHHPPVEVGASWMDAIGLNDREAFWQVLSTYPHVKLIVFGHAHQAFAQAYAMGEGQVGVYGCPATSDQFLPGAKAFAVDEASRPGYRVIELDGGQWHTWVERIDL</sequence>
<dbReference type="EMBL" id="JACCDF010000001">
    <property type="protein sequence ID" value="NYS59315.1"/>
    <property type="molecule type" value="Genomic_DNA"/>
</dbReference>
<evidence type="ECO:0000259" key="5">
    <source>
        <dbReference type="Pfam" id="PF00149"/>
    </source>
</evidence>
<organism evidence="6 7">
    <name type="scientific">Vreelandella salicampi</name>
    <dbReference type="NCBI Taxonomy" id="1449798"/>
    <lineage>
        <taxon>Bacteria</taxon>
        <taxon>Pseudomonadati</taxon>
        <taxon>Pseudomonadota</taxon>
        <taxon>Gammaproteobacteria</taxon>
        <taxon>Oceanospirillales</taxon>
        <taxon>Halomonadaceae</taxon>
        <taxon>Vreelandella</taxon>
    </lineage>
</organism>
<comment type="caution">
    <text evidence="6">The sequence shown here is derived from an EMBL/GenBank/DDBJ whole genome shotgun (WGS) entry which is preliminary data.</text>
</comment>
<dbReference type="PANTHER" id="PTHR42988">
    <property type="entry name" value="PHOSPHOHYDROLASE"/>
    <property type="match status" value="1"/>
</dbReference>
<dbReference type="GO" id="GO:0016787">
    <property type="term" value="F:hydrolase activity"/>
    <property type="evidence" value="ECO:0007669"/>
    <property type="project" value="UniProtKB-KW"/>
</dbReference>
<evidence type="ECO:0000313" key="7">
    <source>
        <dbReference type="Proteomes" id="UP000586119"/>
    </source>
</evidence>
<keyword evidence="7" id="KW-1185">Reference proteome</keyword>
<dbReference type="Proteomes" id="UP000586119">
    <property type="component" value="Unassembled WGS sequence"/>
</dbReference>
<gene>
    <name evidence="6" type="ORF">HZS81_00825</name>
</gene>
<accession>A0A7Z0LI30</accession>
<reference evidence="6 7" key="1">
    <citation type="journal article" date="2015" name="Int. J. Syst. Evol. Microbiol.">
        <title>Halomonas salicampi sp. nov., a halotolerant and alkalitolerant bacterium isolated from a saltern soil.</title>
        <authorList>
            <person name="Lee J.C."/>
            <person name="Kim Y.S."/>
            <person name="Yun B.S."/>
            <person name="Whang K.S."/>
        </authorList>
    </citation>
    <scope>NUCLEOTIDE SEQUENCE [LARGE SCALE GENOMIC DNA]</scope>
    <source>
        <strain evidence="6 7">BH103</strain>
    </source>
</reference>
<dbReference type="Pfam" id="PF00149">
    <property type="entry name" value="Metallophos"/>
    <property type="match status" value="1"/>
</dbReference>
<dbReference type="InterPro" id="IPR050884">
    <property type="entry name" value="CNP_phosphodiesterase-III"/>
</dbReference>
<protein>
    <submittedName>
        <fullName evidence="6">Metallophosphoesterase</fullName>
    </submittedName>
</protein>
<evidence type="ECO:0000256" key="2">
    <source>
        <dbReference type="ARBA" id="ARBA00022801"/>
    </source>
</evidence>
<dbReference type="RefSeq" id="WP_179928660.1">
    <property type="nucleotide sequence ID" value="NZ_JACCDF010000001.1"/>
</dbReference>
<dbReference type="GO" id="GO:0046872">
    <property type="term" value="F:metal ion binding"/>
    <property type="evidence" value="ECO:0007669"/>
    <property type="project" value="UniProtKB-KW"/>
</dbReference>
<evidence type="ECO:0000313" key="6">
    <source>
        <dbReference type="EMBL" id="NYS59315.1"/>
    </source>
</evidence>
<keyword evidence="3" id="KW-0408">Iron</keyword>
<comment type="similarity">
    <text evidence="4">Belongs to the cyclic nucleotide phosphodiesterase class-III family.</text>
</comment>
<proteinExistence type="inferred from homology"/>
<keyword evidence="2" id="KW-0378">Hydrolase</keyword>
<dbReference type="AlphaFoldDB" id="A0A7Z0LI30"/>
<dbReference type="InterPro" id="IPR029052">
    <property type="entry name" value="Metallo-depent_PP-like"/>
</dbReference>
<dbReference type="SUPFAM" id="SSF56300">
    <property type="entry name" value="Metallo-dependent phosphatases"/>
    <property type="match status" value="1"/>
</dbReference>
<evidence type="ECO:0000256" key="3">
    <source>
        <dbReference type="ARBA" id="ARBA00023004"/>
    </source>
</evidence>
<name>A0A7Z0LI30_9GAMM</name>